<evidence type="ECO:0000313" key="3">
    <source>
        <dbReference type="Proteomes" id="UP000030663"/>
    </source>
</evidence>
<keyword evidence="3" id="KW-1185">Reference proteome</keyword>
<sequence>METLVEHPIDGWFDRLQPQQPVAGVESYKQADRSTYQTGA</sequence>
<dbReference type="AlphaFoldDB" id="X0BDJ3"/>
<dbReference type="Proteomes" id="UP000030663">
    <property type="component" value="Unassembled WGS sequence"/>
</dbReference>
<accession>X0BDJ3</accession>
<reference evidence="2 3" key="1">
    <citation type="submission" date="2011-11" db="EMBL/GenBank/DDBJ databases">
        <title>The Genome Sequence of Fusarium oxysporum PHW815.</title>
        <authorList>
            <consortium name="The Broad Institute Genome Sequencing Platform"/>
            <person name="Ma L.-J."/>
            <person name="Gale L.R."/>
            <person name="Schwartz D.C."/>
            <person name="Zhou S."/>
            <person name="Corby-Kistler H."/>
            <person name="Young S.K."/>
            <person name="Zeng Q."/>
            <person name="Gargeya S."/>
            <person name="Fitzgerald M."/>
            <person name="Haas B."/>
            <person name="Abouelleil A."/>
            <person name="Alvarado L."/>
            <person name="Arachchi H.M."/>
            <person name="Berlin A."/>
            <person name="Brown A."/>
            <person name="Chapman S.B."/>
            <person name="Chen Z."/>
            <person name="Dunbar C."/>
            <person name="Freedman E."/>
            <person name="Gearin G."/>
            <person name="Goldberg J."/>
            <person name="Griggs A."/>
            <person name="Gujja S."/>
            <person name="Heiman D."/>
            <person name="Howarth C."/>
            <person name="Larson L."/>
            <person name="Lui A."/>
            <person name="MacDonald P.J.P."/>
            <person name="Montmayeur A."/>
            <person name="Murphy C."/>
            <person name="Neiman D."/>
            <person name="Pearson M."/>
            <person name="Priest M."/>
            <person name="Roberts A."/>
            <person name="Saif S."/>
            <person name="Shea T."/>
            <person name="Shenoy N."/>
            <person name="Sisk P."/>
            <person name="Stolte C."/>
            <person name="Sykes S."/>
            <person name="Wortman J."/>
            <person name="Nusbaum C."/>
            <person name="Birren B."/>
        </authorList>
    </citation>
    <scope>NUCLEOTIDE SEQUENCE [LARGE SCALE GENOMIC DNA]</scope>
    <source>
        <strain evidence="2 3">54005</strain>
    </source>
</reference>
<organism evidence="2 3">
    <name type="scientific">Fusarium oxysporum f. sp. raphani 54005</name>
    <dbReference type="NCBI Taxonomy" id="1089458"/>
    <lineage>
        <taxon>Eukaryota</taxon>
        <taxon>Fungi</taxon>
        <taxon>Dikarya</taxon>
        <taxon>Ascomycota</taxon>
        <taxon>Pezizomycotina</taxon>
        <taxon>Sordariomycetes</taxon>
        <taxon>Hypocreomycetidae</taxon>
        <taxon>Hypocreales</taxon>
        <taxon>Nectriaceae</taxon>
        <taxon>Fusarium</taxon>
        <taxon>Fusarium oxysporum species complex</taxon>
    </lineage>
</organism>
<dbReference type="HOGENOM" id="CLU_3299465_0_0_1"/>
<feature type="region of interest" description="Disordered" evidence="1">
    <location>
        <begin position="21"/>
        <end position="40"/>
    </location>
</feature>
<evidence type="ECO:0000313" key="2">
    <source>
        <dbReference type="EMBL" id="EXK76564.1"/>
    </source>
</evidence>
<gene>
    <name evidence="2" type="ORF">FOQG_18696</name>
</gene>
<proteinExistence type="predicted"/>
<dbReference type="EMBL" id="KI979482">
    <property type="protein sequence ID" value="EXK76564.1"/>
    <property type="molecule type" value="Genomic_DNA"/>
</dbReference>
<name>X0BDJ3_FUSOX</name>
<protein>
    <submittedName>
        <fullName evidence="2">Uncharacterized protein</fullName>
    </submittedName>
</protein>
<evidence type="ECO:0000256" key="1">
    <source>
        <dbReference type="SAM" id="MobiDB-lite"/>
    </source>
</evidence>